<evidence type="ECO:0000256" key="5">
    <source>
        <dbReference type="ARBA" id="ARBA00023002"/>
    </source>
</evidence>
<reference evidence="10" key="2">
    <citation type="submission" date="2015-02" db="UniProtKB">
        <authorList>
            <consortium name="EnsemblMetazoa"/>
        </authorList>
    </citation>
    <scope>IDENTIFICATION</scope>
</reference>
<keyword evidence="6 8" id="KW-0408">Iron</keyword>
<evidence type="ECO:0000256" key="1">
    <source>
        <dbReference type="ARBA" id="ARBA00001971"/>
    </source>
</evidence>
<dbReference type="InterPro" id="IPR002401">
    <property type="entry name" value="Cyt_P450_E_grp-I"/>
</dbReference>
<dbReference type="InterPro" id="IPR001128">
    <property type="entry name" value="Cyt_P450"/>
</dbReference>
<dbReference type="InterPro" id="IPR036396">
    <property type="entry name" value="Cyt_P450_sf"/>
</dbReference>
<proteinExistence type="inferred from homology"/>
<evidence type="ECO:0000256" key="7">
    <source>
        <dbReference type="ARBA" id="ARBA00023033"/>
    </source>
</evidence>
<dbReference type="PRINTS" id="PR00385">
    <property type="entry name" value="P450"/>
</dbReference>
<dbReference type="Proteomes" id="UP000014500">
    <property type="component" value="Unassembled WGS sequence"/>
</dbReference>
<dbReference type="InterPro" id="IPR050479">
    <property type="entry name" value="CYP11_CYP27_families"/>
</dbReference>
<evidence type="ECO:0000313" key="11">
    <source>
        <dbReference type="Proteomes" id="UP000014500"/>
    </source>
</evidence>
<dbReference type="eggNOG" id="KOG0159">
    <property type="taxonomic scope" value="Eukaryota"/>
</dbReference>
<dbReference type="HOGENOM" id="CLU_001570_28_0_1"/>
<dbReference type="PhylomeDB" id="T1JKS5"/>
<dbReference type="PANTHER" id="PTHR24279:SF120">
    <property type="entry name" value="CYTOCHROME P450"/>
    <property type="match status" value="1"/>
</dbReference>
<dbReference type="FunFam" id="1.10.630.10:FF:000006">
    <property type="entry name" value="Cytochrome P450 302a1, mitochondrial"/>
    <property type="match status" value="1"/>
</dbReference>
<name>T1JKS5_STRMM</name>
<dbReference type="InterPro" id="IPR017972">
    <property type="entry name" value="Cyt_P450_CS"/>
</dbReference>
<dbReference type="EMBL" id="JH432010">
    <property type="status" value="NOT_ANNOTATED_CDS"/>
    <property type="molecule type" value="Genomic_DNA"/>
</dbReference>
<dbReference type="GO" id="GO:0016705">
    <property type="term" value="F:oxidoreductase activity, acting on paired donors, with incorporation or reduction of molecular oxygen"/>
    <property type="evidence" value="ECO:0007669"/>
    <property type="project" value="InterPro"/>
</dbReference>
<keyword evidence="4 8" id="KW-0479">Metal-binding</keyword>
<keyword evidence="5 9" id="KW-0560">Oxidoreductase</keyword>
<dbReference type="GO" id="GO:0004497">
    <property type="term" value="F:monooxygenase activity"/>
    <property type="evidence" value="ECO:0007669"/>
    <property type="project" value="UniProtKB-KW"/>
</dbReference>
<evidence type="ECO:0000256" key="2">
    <source>
        <dbReference type="ARBA" id="ARBA00010617"/>
    </source>
</evidence>
<reference evidence="11" key="1">
    <citation type="submission" date="2011-05" db="EMBL/GenBank/DDBJ databases">
        <authorList>
            <person name="Richards S.R."/>
            <person name="Qu J."/>
            <person name="Jiang H."/>
            <person name="Jhangiani S.N."/>
            <person name="Agravi P."/>
            <person name="Goodspeed R."/>
            <person name="Gross S."/>
            <person name="Mandapat C."/>
            <person name="Jackson L."/>
            <person name="Mathew T."/>
            <person name="Pu L."/>
            <person name="Thornton R."/>
            <person name="Saada N."/>
            <person name="Wilczek-Boney K.B."/>
            <person name="Lee S."/>
            <person name="Kovar C."/>
            <person name="Wu Y."/>
            <person name="Scherer S.E."/>
            <person name="Worley K.C."/>
            <person name="Muzny D.M."/>
            <person name="Gibbs R."/>
        </authorList>
    </citation>
    <scope>NUCLEOTIDE SEQUENCE</scope>
    <source>
        <strain evidence="11">Brora</strain>
    </source>
</reference>
<dbReference type="Gene3D" id="1.10.630.10">
    <property type="entry name" value="Cytochrome P450"/>
    <property type="match status" value="1"/>
</dbReference>
<dbReference type="PANTHER" id="PTHR24279">
    <property type="entry name" value="CYTOCHROME P450"/>
    <property type="match status" value="1"/>
</dbReference>
<dbReference type="Pfam" id="PF00067">
    <property type="entry name" value="p450"/>
    <property type="match status" value="1"/>
</dbReference>
<dbReference type="CDD" id="cd11054">
    <property type="entry name" value="CYP24A1-like"/>
    <property type="match status" value="1"/>
</dbReference>
<dbReference type="GO" id="GO:0005506">
    <property type="term" value="F:iron ion binding"/>
    <property type="evidence" value="ECO:0007669"/>
    <property type="project" value="InterPro"/>
</dbReference>
<feature type="binding site" description="axial binding residue" evidence="8">
    <location>
        <position position="390"/>
    </location>
    <ligand>
        <name>heme</name>
        <dbReference type="ChEBI" id="CHEBI:30413"/>
    </ligand>
    <ligandPart>
        <name>Fe</name>
        <dbReference type="ChEBI" id="CHEBI:18248"/>
    </ligandPart>
</feature>
<evidence type="ECO:0000313" key="10">
    <source>
        <dbReference type="EnsemblMetazoa" id="SMAR014455-PA"/>
    </source>
</evidence>
<dbReference type="PROSITE" id="PS00086">
    <property type="entry name" value="CYTOCHROME_P450"/>
    <property type="match status" value="1"/>
</dbReference>
<keyword evidence="7 9" id="KW-0503">Monooxygenase</keyword>
<dbReference type="GO" id="GO:0020037">
    <property type="term" value="F:heme binding"/>
    <property type="evidence" value="ECO:0007669"/>
    <property type="project" value="InterPro"/>
</dbReference>
<dbReference type="EnsemblMetazoa" id="SMAR014455-RA">
    <property type="protein sequence ID" value="SMAR014455-PA"/>
    <property type="gene ID" value="SMAR014455"/>
</dbReference>
<organism evidence="10 11">
    <name type="scientific">Strigamia maritima</name>
    <name type="common">European centipede</name>
    <name type="synonym">Geophilus maritimus</name>
    <dbReference type="NCBI Taxonomy" id="126957"/>
    <lineage>
        <taxon>Eukaryota</taxon>
        <taxon>Metazoa</taxon>
        <taxon>Ecdysozoa</taxon>
        <taxon>Arthropoda</taxon>
        <taxon>Myriapoda</taxon>
        <taxon>Chilopoda</taxon>
        <taxon>Pleurostigmophora</taxon>
        <taxon>Geophilomorpha</taxon>
        <taxon>Linotaeniidae</taxon>
        <taxon>Strigamia</taxon>
    </lineage>
</organism>
<evidence type="ECO:0000256" key="6">
    <source>
        <dbReference type="ARBA" id="ARBA00023004"/>
    </source>
</evidence>
<accession>T1JKS5</accession>
<evidence type="ECO:0000256" key="4">
    <source>
        <dbReference type="ARBA" id="ARBA00022723"/>
    </source>
</evidence>
<protein>
    <recommendedName>
        <fullName evidence="12">Cytochrome P450</fullName>
    </recommendedName>
</protein>
<dbReference type="SUPFAM" id="SSF48264">
    <property type="entry name" value="Cytochrome P450"/>
    <property type="match status" value="1"/>
</dbReference>
<dbReference type="STRING" id="126957.T1JKS5"/>
<sequence length="442" mass="51358">MHKEALETYGKIYRMNVLAGMKFVMIIDPDEIRKAFQHDGKFPKRRMLDMVKVYRNQNKNLYSSAGILIENGEKWYNTRVKVQQPMLKPQIVDKYIGKMHSVSEDFVARMKYLRDQNGEVPNYLNELYKWALESIGLITFNTRLGCLEANLTENSEPQRMITAVSNVFQVAAATELGPKFWLWYPKLTKNYKKLEKNSECIYDITTKYMEETKEKLKDKTANNAVDVGILETILQQDIDNREVVGFMCDLLAAGIDTTSHSTAAILYLLAKHQDRQEILHREIKTVLENNNYKITREVLDAMPYLKGCIQESMRLMPVVDGTQRYYDQDIVLSGYRIPAGTYVALLSGVAGKLADYFEQPDQFMPERWLPGAKKPHPYAHMPFGSGPRSCIGRRLAYQEMQLLLIKVLQNFKIEYHHDDIGMIFRFVNMPDKPLRFKFVDRK</sequence>
<evidence type="ECO:0008006" key="12">
    <source>
        <dbReference type="Google" id="ProtNLM"/>
    </source>
</evidence>
<keyword evidence="3 8" id="KW-0349">Heme</keyword>
<comment type="cofactor">
    <cofactor evidence="1 8">
        <name>heme</name>
        <dbReference type="ChEBI" id="CHEBI:30413"/>
    </cofactor>
</comment>
<evidence type="ECO:0000256" key="9">
    <source>
        <dbReference type="RuleBase" id="RU000461"/>
    </source>
</evidence>
<evidence type="ECO:0000256" key="3">
    <source>
        <dbReference type="ARBA" id="ARBA00022617"/>
    </source>
</evidence>
<dbReference type="PRINTS" id="PR00463">
    <property type="entry name" value="EP450I"/>
</dbReference>
<dbReference type="AlphaFoldDB" id="T1JKS5"/>
<evidence type="ECO:0000256" key="8">
    <source>
        <dbReference type="PIRSR" id="PIRSR602401-1"/>
    </source>
</evidence>
<comment type="similarity">
    <text evidence="2 9">Belongs to the cytochrome P450 family.</text>
</comment>
<keyword evidence="11" id="KW-1185">Reference proteome</keyword>
<dbReference type="OMA" id="TSHAMCH"/>